<dbReference type="GO" id="GO:0005524">
    <property type="term" value="F:ATP binding"/>
    <property type="evidence" value="ECO:0007669"/>
    <property type="project" value="UniProtKB-KW"/>
</dbReference>
<dbReference type="Proteomes" id="UP000279909">
    <property type="component" value="Unassembled WGS sequence"/>
</dbReference>
<dbReference type="InterPro" id="IPR003439">
    <property type="entry name" value="ABC_transporter-like_ATP-bd"/>
</dbReference>
<dbReference type="PROSITE" id="PS00211">
    <property type="entry name" value="ABC_TRANSPORTER_1"/>
    <property type="match status" value="1"/>
</dbReference>
<name>A0A3M8HIS4_9BACI</name>
<dbReference type="PROSITE" id="PS50893">
    <property type="entry name" value="ABC_TRANSPORTER_2"/>
    <property type="match status" value="1"/>
</dbReference>
<evidence type="ECO:0000256" key="1">
    <source>
        <dbReference type="ARBA" id="ARBA00005417"/>
    </source>
</evidence>
<reference evidence="7 8" key="1">
    <citation type="journal article" date="2014" name="Int. J. Syst. Evol. Microbiol.">
        <title>Lysinibacillus halotolerans sp. nov., isolated from saline-alkaline soil.</title>
        <authorList>
            <person name="Kong D."/>
            <person name="Wang Y."/>
            <person name="Zhao B."/>
            <person name="Li Y."/>
            <person name="Song J."/>
            <person name="Zhai Y."/>
            <person name="Zhang C."/>
            <person name="Wang H."/>
            <person name="Chen X."/>
            <person name="Zhao B."/>
            <person name="Ruan Z."/>
        </authorList>
    </citation>
    <scope>NUCLEOTIDE SEQUENCE [LARGE SCALE GENOMIC DNA]</scope>
    <source>
        <strain evidence="7 8">MCCC 1A12703</strain>
    </source>
</reference>
<protein>
    <submittedName>
        <fullName evidence="7">ABC transporter ATP-binding protein</fullName>
    </submittedName>
</protein>
<keyword evidence="8" id="KW-1185">Reference proteome</keyword>
<evidence type="ECO:0000256" key="2">
    <source>
        <dbReference type="ARBA" id="ARBA00022448"/>
    </source>
</evidence>
<dbReference type="GO" id="GO:0016020">
    <property type="term" value="C:membrane"/>
    <property type="evidence" value="ECO:0007669"/>
    <property type="project" value="InterPro"/>
</dbReference>
<dbReference type="AlphaFoldDB" id="A0A3M8HIS4"/>
<evidence type="ECO:0000256" key="4">
    <source>
        <dbReference type="ARBA" id="ARBA00022840"/>
    </source>
</evidence>
<comment type="similarity">
    <text evidence="1">Belongs to the ABC transporter superfamily.</text>
</comment>
<evidence type="ECO:0000313" key="7">
    <source>
        <dbReference type="EMBL" id="RND01824.1"/>
    </source>
</evidence>
<sequence>MLGFNVTFSFERWIFVEIAVSVKNIIKKYKLYEDKWGPVKEILLKKNLHKEFLALNNVSLDFPKGESIGVLGKNGSGKSTLLKIITGITDPTSGSVEVNGSLVFLDVSSGIDPELSGYENIFMKGTLLGYTKEEMMSKVDDIIEFSELGEFINQPVKNYSSGMRSKLGFAISVNVDPDILIVDEALAVGDSMFRQKCMDKMNEFKDLGKTIIFVSHDHNAVESFCSKAAWIHEGNLITYGESKQVSSYYHSFMSGRKTMEEIKMELNYHHSLETAELKNNAGQLSIELSGYVYNDEENQIKDWYFVTQNARTKEKKKYLLNRMADGQVKGKFTISLPIFEDLLFYSPGQFTFEVGHLNNDGKLVSFPIWSENVDFISEPEINHQFKYELLNYNQSLIMKIFNIDKLEEQVNRIYFEGNYLMIDGVAFVRGYETPSGNEVDGELYLVHKETFEYKNFPITFKATEEITENQSFNPLGKNYTYSRFISKVDLSELSEGEYECKIRYSMNRDPLHVIINQVWASKNDQYDLNEYQVNDKSIQIVTKSKHLYIIVSA</sequence>
<gene>
    <name evidence="7" type="ORF">EC501_01285</name>
</gene>
<keyword evidence="2" id="KW-0813">Transport</keyword>
<dbReference type="CDD" id="cd03220">
    <property type="entry name" value="ABC_KpsT_Wzt"/>
    <property type="match status" value="1"/>
</dbReference>
<dbReference type="InterPro" id="IPR015860">
    <property type="entry name" value="ABC_transpr_TagH-like"/>
</dbReference>
<keyword evidence="5" id="KW-1278">Translocase</keyword>
<accession>A0A3M8HIS4</accession>
<dbReference type="GO" id="GO:0140359">
    <property type="term" value="F:ABC-type transporter activity"/>
    <property type="evidence" value="ECO:0007669"/>
    <property type="project" value="InterPro"/>
</dbReference>
<dbReference type="InterPro" id="IPR003593">
    <property type="entry name" value="AAA+_ATPase"/>
</dbReference>
<feature type="domain" description="ABC transporter" evidence="6">
    <location>
        <begin position="39"/>
        <end position="258"/>
    </location>
</feature>
<dbReference type="InterPro" id="IPR050683">
    <property type="entry name" value="Bact_Polysacc_Export_ATP-bd"/>
</dbReference>
<dbReference type="Gene3D" id="3.40.50.300">
    <property type="entry name" value="P-loop containing nucleotide triphosphate hydrolases"/>
    <property type="match status" value="1"/>
</dbReference>
<proteinExistence type="inferred from homology"/>
<dbReference type="SUPFAM" id="SSF52540">
    <property type="entry name" value="P-loop containing nucleoside triphosphate hydrolases"/>
    <property type="match status" value="1"/>
</dbReference>
<keyword evidence="4 7" id="KW-0067">ATP-binding</keyword>
<evidence type="ECO:0000313" key="8">
    <source>
        <dbReference type="Proteomes" id="UP000279909"/>
    </source>
</evidence>
<dbReference type="GO" id="GO:0016887">
    <property type="term" value="F:ATP hydrolysis activity"/>
    <property type="evidence" value="ECO:0007669"/>
    <property type="project" value="InterPro"/>
</dbReference>
<dbReference type="EMBL" id="RHLQ01000001">
    <property type="protein sequence ID" value="RND01824.1"/>
    <property type="molecule type" value="Genomic_DNA"/>
</dbReference>
<organism evidence="7 8">
    <name type="scientific">Lysinibacillus halotolerans</name>
    <dbReference type="NCBI Taxonomy" id="1368476"/>
    <lineage>
        <taxon>Bacteria</taxon>
        <taxon>Bacillati</taxon>
        <taxon>Bacillota</taxon>
        <taxon>Bacilli</taxon>
        <taxon>Bacillales</taxon>
        <taxon>Bacillaceae</taxon>
        <taxon>Lysinibacillus</taxon>
    </lineage>
</organism>
<dbReference type="Pfam" id="PF00005">
    <property type="entry name" value="ABC_tran"/>
    <property type="match status" value="1"/>
</dbReference>
<dbReference type="InterPro" id="IPR027417">
    <property type="entry name" value="P-loop_NTPase"/>
</dbReference>
<dbReference type="PANTHER" id="PTHR46743">
    <property type="entry name" value="TEICHOIC ACIDS EXPORT ATP-BINDING PROTEIN TAGH"/>
    <property type="match status" value="1"/>
</dbReference>
<dbReference type="PANTHER" id="PTHR46743:SF2">
    <property type="entry name" value="TEICHOIC ACIDS EXPORT ATP-BINDING PROTEIN TAGH"/>
    <property type="match status" value="1"/>
</dbReference>
<evidence type="ECO:0000256" key="3">
    <source>
        <dbReference type="ARBA" id="ARBA00022741"/>
    </source>
</evidence>
<comment type="caution">
    <text evidence="7">The sequence shown here is derived from an EMBL/GenBank/DDBJ whole genome shotgun (WGS) entry which is preliminary data.</text>
</comment>
<evidence type="ECO:0000259" key="6">
    <source>
        <dbReference type="PROSITE" id="PS50893"/>
    </source>
</evidence>
<keyword evidence="3" id="KW-0547">Nucleotide-binding</keyword>
<dbReference type="SMART" id="SM00382">
    <property type="entry name" value="AAA"/>
    <property type="match status" value="1"/>
</dbReference>
<dbReference type="InterPro" id="IPR017871">
    <property type="entry name" value="ABC_transporter-like_CS"/>
</dbReference>
<evidence type="ECO:0000256" key="5">
    <source>
        <dbReference type="ARBA" id="ARBA00022967"/>
    </source>
</evidence>